<gene>
    <name evidence="2" type="ORF">BG006_003814</name>
</gene>
<dbReference type="Proteomes" id="UP000696485">
    <property type="component" value="Unassembled WGS sequence"/>
</dbReference>
<keyword evidence="3" id="KW-1185">Reference proteome</keyword>
<reference evidence="2" key="1">
    <citation type="journal article" date="2020" name="Fungal Divers.">
        <title>Resolving the Mortierellaceae phylogeny through synthesis of multi-gene phylogenetics and phylogenomics.</title>
        <authorList>
            <person name="Vandepol N."/>
            <person name="Liber J."/>
            <person name="Desiro A."/>
            <person name="Na H."/>
            <person name="Kennedy M."/>
            <person name="Barry K."/>
            <person name="Grigoriev I.V."/>
            <person name="Miller A.N."/>
            <person name="O'Donnell K."/>
            <person name="Stajich J.E."/>
            <person name="Bonito G."/>
        </authorList>
    </citation>
    <scope>NUCLEOTIDE SEQUENCE</scope>
    <source>
        <strain evidence="2">NVP1</strain>
    </source>
</reference>
<feature type="compositionally biased region" description="Polar residues" evidence="1">
    <location>
        <begin position="206"/>
        <end position="215"/>
    </location>
</feature>
<proteinExistence type="predicted"/>
<comment type="caution">
    <text evidence="2">The sequence shown here is derived from an EMBL/GenBank/DDBJ whole genome shotgun (WGS) entry which is preliminary data.</text>
</comment>
<feature type="region of interest" description="Disordered" evidence="1">
    <location>
        <begin position="195"/>
        <end position="215"/>
    </location>
</feature>
<sequence>MEDIEISPRQLSDRQMTVLVSLWRLSHYKQAPWSSWSILYSRRRPKNRSRSPMICFDTATYEMLRKQQEEELKKRQLHQHQIWQHVQDRLAEQNKILDEEEKQQRKGEKSNGKKNKKAGAASSTANGSSSSSTVVSDASVSPESPPVKAKRSIRWGLQNNMIKKFDKTQPITLVNVPAVDKRPTKSALKIRTHHSINNPHHKPTDTKANNNTNGTPARKHAVDFF</sequence>
<evidence type="ECO:0000313" key="2">
    <source>
        <dbReference type="EMBL" id="KAF9333307.1"/>
    </source>
</evidence>
<organism evidence="2 3">
    <name type="scientific">Podila minutissima</name>
    <dbReference type="NCBI Taxonomy" id="64525"/>
    <lineage>
        <taxon>Eukaryota</taxon>
        <taxon>Fungi</taxon>
        <taxon>Fungi incertae sedis</taxon>
        <taxon>Mucoromycota</taxon>
        <taxon>Mortierellomycotina</taxon>
        <taxon>Mortierellomycetes</taxon>
        <taxon>Mortierellales</taxon>
        <taxon>Mortierellaceae</taxon>
        <taxon>Podila</taxon>
    </lineage>
</organism>
<evidence type="ECO:0000256" key="1">
    <source>
        <dbReference type="SAM" id="MobiDB-lite"/>
    </source>
</evidence>
<dbReference type="AlphaFoldDB" id="A0A9P5VN26"/>
<dbReference type="EMBL" id="JAAAUY010000210">
    <property type="protein sequence ID" value="KAF9333307.1"/>
    <property type="molecule type" value="Genomic_DNA"/>
</dbReference>
<feature type="compositionally biased region" description="Basic and acidic residues" evidence="1">
    <location>
        <begin position="99"/>
        <end position="111"/>
    </location>
</feature>
<evidence type="ECO:0000313" key="3">
    <source>
        <dbReference type="Proteomes" id="UP000696485"/>
    </source>
</evidence>
<feature type="compositionally biased region" description="Low complexity" evidence="1">
    <location>
        <begin position="118"/>
        <end position="141"/>
    </location>
</feature>
<protein>
    <submittedName>
        <fullName evidence="2">Uncharacterized protein</fullName>
    </submittedName>
</protein>
<name>A0A9P5VN26_9FUNG</name>
<feature type="region of interest" description="Disordered" evidence="1">
    <location>
        <begin position="99"/>
        <end position="152"/>
    </location>
</feature>
<accession>A0A9P5VN26</accession>